<gene>
    <name evidence="1" type="ORF">QR98_0089470</name>
</gene>
<dbReference type="VEuPathDB" id="VectorBase:SSCA009909"/>
<accession>A0A132AHC1</accession>
<organism evidence="1 2">
    <name type="scientific">Sarcoptes scabiei</name>
    <name type="common">Itch mite</name>
    <name type="synonym">Acarus scabiei</name>
    <dbReference type="NCBI Taxonomy" id="52283"/>
    <lineage>
        <taxon>Eukaryota</taxon>
        <taxon>Metazoa</taxon>
        <taxon>Ecdysozoa</taxon>
        <taxon>Arthropoda</taxon>
        <taxon>Chelicerata</taxon>
        <taxon>Arachnida</taxon>
        <taxon>Acari</taxon>
        <taxon>Acariformes</taxon>
        <taxon>Sarcoptiformes</taxon>
        <taxon>Astigmata</taxon>
        <taxon>Psoroptidia</taxon>
        <taxon>Sarcoptoidea</taxon>
        <taxon>Sarcoptidae</taxon>
        <taxon>Sarcoptinae</taxon>
        <taxon>Sarcoptes</taxon>
    </lineage>
</organism>
<reference evidence="1 2" key="1">
    <citation type="journal article" date="2015" name="Parasit. Vectors">
        <title>Draft genome of the scabies mite.</title>
        <authorList>
            <person name="Rider S.D.Jr."/>
            <person name="Morgan M.S."/>
            <person name="Arlian L.G."/>
        </authorList>
    </citation>
    <scope>NUCLEOTIDE SEQUENCE [LARGE SCALE GENOMIC DNA]</scope>
    <source>
        <strain evidence="1">Arlian Lab</strain>
    </source>
</reference>
<evidence type="ECO:0000313" key="2">
    <source>
        <dbReference type="Proteomes" id="UP000616769"/>
    </source>
</evidence>
<dbReference type="EMBL" id="JXLN01015060">
    <property type="protein sequence ID" value="KPM10392.1"/>
    <property type="molecule type" value="Genomic_DNA"/>
</dbReference>
<sequence length="24" mass="2923">MRLMSLLSYRRLVKFLSTNLPLRN</sequence>
<name>A0A132AHC1_SARSC</name>
<protein>
    <submittedName>
        <fullName evidence="1">Uncharacterized protein</fullName>
    </submittedName>
</protein>
<dbReference type="AlphaFoldDB" id="A0A132AHC1"/>
<proteinExistence type="predicted"/>
<dbReference type="Proteomes" id="UP000616769">
    <property type="component" value="Unassembled WGS sequence"/>
</dbReference>
<comment type="caution">
    <text evidence="1">The sequence shown here is derived from an EMBL/GenBank/DDBJ whole genome shotgun (WGS) entry which is preliminary data.</text>
</comment>
<evidence type="ECO:0000313" key="1">
    <source>
        <dbReference type="EMBL" id="KPM10392.1"/>
    </source>
</evidence>